<comment type="caution">
    <text evidence="1">The sequence shown here is derived from an EMBL/GenBank/DDBJ whole genome shotgun (WGS) entry which is preliminary data.</text>
</comment>
<dbReference type="EMBL" id="PYAS01000008">
    <property type="protein sequence ID" value="PSL27148.1"/>
    <property type="molecule type" value="Genomic_DNA"/>
</dbReference>
<dbReference type="Proteomes" id="UP000241964">
    <property type="component" value="Unassembled WGS sequence"/>
</dbReference>
<proteinExistence type="predicted"/>
<organism evidence="1 2">
    <name type="scientific">Dyadobacter jiangsuensis</name>
    <dbReference type="NCBI Taxonomy" id="1591085"/>
    <lineage>
        <taxon>Bacteria</taxon>
        <taxon>Pseudomonadati</taxon>
        <taxon>Bacteroidota</taxon>
        <taxon>Cytophagia</taxon>
        <taxon>Cytophagales</taxon>
        <taxon>Spirosomataceae</taxon>
        <taxon>Dyadobacter</taxon>
    </lineage>
</organism>
<keyword evidence="2" id="KW-1185">Reference proteome</keyword>
<name>A0A2P8FZK3_9BACT</name>
<accession>A0A2P8FZK3</accession>
<protein>
    <recommendedName>
        <fullName evidence="3">Cellulose biosynthesis protein BcsQ</fullName>
    </recommendedName>
</protein>
<gene>
    <name evidence="1" type="ORF">CLV60_1082</name>
</gene>
<reference evidence="1 2" key="1">
    <citation type="submission" date="2018-03" db="EMBL/GenBank/DDBJ databases">
        <title>Genomic Encyclopedia of Archaeal and Bacterial Type Strains, Phase II (KMG-II): from individual species to whole genera.</title>
        <authorList>
            <person name="Goeker M."/>
        </authorList>
    </citation>
    <scope>NUCLEOTIDE SEQUENCE [LARGE SCALE GENOMIC DNA]</scope>
    <source>
        <strain evidence="1 2">DSM 29057</strain>
    </source>
</reference>
<dbReference type="AlphaFoldDB" id="A0A2P8FZK3"/>
<dbReference type="OrthoDB" id="937857at2"/>
<evidence type="ECO:0000313" key="2">
    <source>
        <dbReference type="Proteomes" id="UP000241964"/>
    </source>
</evidence>
<evidence type="ECO:0008006" key="3">
    <source>
        <dbReference type="Google" id="ProtNLM"/>
    </source>
</evidence>
<sequence length="232" mass="26133">MKKQFHFIVQAKGGVGKSLHTYLRALSEAGSSSLFVDLDSSTKTSSRQLAFLGQDRFEAFSLLDNRERLMRDLFIGYVESLVDSPFEKVYMDFGAPESEQLPALITRDIDLKEWCDELGIEAIFHIIIGGGGAYLASIQFLEKMRAALRSKFEIVIWQNLFGFNQFPGLSKELEDNCTALGLDLRRFGDFEPASLLGGQILDGIRNGYALKDYPPGARLRLKKELKENFSDE</sequence>
<evidence type="ECO:0000313" key="1">
    <source>
        <dbReference type="EMBL" id="PSL27148.1"/>
    </source>
</evidence>
<dbReference type="RefSeq" id="WP_106596571.1">
    <property type="nucleotide sequence ID" value="NZ_PYAS01000008.1"/>
</dbReference>